<proteinExistence type="predicted"/>
<gene>
    <name evidence="1" type="ORF">BV87_19880</name>
</gene>
<evidence type="ECO:0008006" key="3">
    <source>
        <dbReference type="Google" id="ProtNLM"/>
    </source>
</evidence>
<name>A0A0J9FLF7_SPHYA</name>
<sequence length="109" mass="12929">MARYRDGLKQATCLFEAAAWHYAVKVMCGCGHFASFDPHGLFWHFHTKGWADDFRSVRAKMWCRACRQSLGQKVRPRRLDLMQPYPPGTITLRQPDEREWKRIVNRYRG</sequence>
<evidence type="ECO:0000313" key="2">
    <source>
        <dbReference type="Proteomes" id="UP000037029"/>
    </source>
</evidence>
<accession>A0A0J9FLF7</accession>
<protein>
    <recommendedName>
        <fullName evidence="3">Zinc-binding domain-containing protein</fullName>
    </recommendedName>
</protein>
<dbReference type="Proteomes" id="UP000037029">
    <property type="component" value="Chromosome"/>
</dbReference>
<dbReference type="EMBL" id="CP020925">
    <property type="protein sequence ID" value="ATP20415.1"/>
    <property type="molecule type" value="Genomic_DNA"/>
</dbReference>
<dbReference type="AlphaFoldDB" id="A0A0J9FLF7"/>
<dbReference type="RefSeq" id="WP_048938849.1">
    <property type="nucleotide sequence ID" value="NZ_CP020925.1"/>
</dbReference>
<evidence type="ECO:0000313" key="1">
    <source>
        <dbReference type="EMBL" id="ATP20415.1"/>
    </source>
</evidence>
<reference evidence="1 2" key="1">
    <citation type="submission" date="2017-04" db="EMBL/GenBank/DDBJ databases">
        <title>Characterization, genome and methylation analysis of a phthalic acid esters degrading strain Sphingobium yanoikuyae SHJ.</title>
        <authorList>
            <person name="Feng L."/>
        </authorList>
    </citation>
    <scope>NUCLEOTIDE SEQUENCE [LARGE SCALE GENOMIC DNA]</scope>
    <source>
        <strain evidence="1 2">SHJ</strain>
    </source>
</reference>
<organism evidence="1 2">
    <name type="scientific">Sphingobium yanoikuyae</name>
    <name type="common">Sphingomonas yanoikuyae</name>
    <dbReference type="NCBI Taxonomy" id="13690"/>
    <lineage>
        <taxon>Bacteria</taxon>
        <taxon>Pseudomonadati</taxon>
        <taxon>Pseudomonadota</taxon>
        <taxon>Alphaproteobacteria</taxon>
        <taxon>Sphingomonadales</taxon>
        <taxon>Sphingomonadaceae</taxon>
        <taxon>Sphingobium</taxon>
    </lineage>
</organism>